<dbReference type="Proteomes" id="UP000019030">
    <property type="component" value="Chromosome"/>
</dbReference>
<reference evidence="2 3" key="1">
    <citation type="submission" date="2014-01" db="EMBL/GenBank/DDBJ databases">
        <title>Isolation of Serratia multitudinisentens RB-25 from Ex-Landfill site.</title>
        <authorList>
            <person name="Robson E.H.J."/>
        </authorList>
    </citation>
    <scope>NUCLEOTIDE SEQUENCE [LARGE SCALE GENOMIC DNA]</scope>
    <source>
        <strain evidence="2 3">RB-25</strain>
    </source>
</reference>
<proteinExistence type="predicted"/>
<accession>W0L9C0</accession>
<dbReference type="HOGENOM" id="CLU_101735_0_0_6"/>
<evidence type="ECO:0000313" key="2">
    <source>
        <dbReference type="EMBL" id="AHG20356.2"/>
    </source>
</evidence>
<organism evidence="2 3">
    <name type="scientific">Chania multitudinisentens RB-25</name>
    <dbReference type="NCBI Taxonomy" id="1441930"/>
    <lineage>
        <taxon>Bacteria</taxon>
        <taxon>Pseudomonadati</taxon>
        <taxon>Pseudomonadota</taxon>
        <taxon>Gammaproteobacteria</taxon>
        <taxon>Enterobacterales</taxon>
        <taxon>Yersiniaceae</taxon>
        <taxon>Chania</taxon>
    </lineage>
</organism>
<reference evidence="2 3" key="2">
    <citation type="submission" date="2015-03" db="EMBL/GenBank/DDBJ databases">
        <authorList>
            <person name="Chan K.-G."/>
        </authorList>
    </citation>
    <scope>NUCLEOTIDE SEQUENCE [LARGE SCALE GENOMIC DNA]</scope>
    <source>
        <strain evidence="2 3">RB-25</strain>
    </source>
</reference>
<protein>
    <recommendedName>
        <fullName evidence="1">DUF1266 domain-containing protein</fullName>
    </recommendedName>
</protein>
<gene>
    <name evidence="2" type="ORF">Z042_12475</name>
</gene>
<dbReference type="eggNOG" id="ENOG502ZBI4">
    <property type="taxonomic scope" value="Bacteria"/>
</dbReference>
<dbReference type="STRING" id="1441930.Z042_12475"/>
<dbReference type="InterPro" id="IPR009677">
    <property type="entry name" value="DUF1266"/>
</dbReference>
<evidence type="ECO:0000259" key="1">
    <source>
        <dbReference type="Pfam" id="PF06889"/>
    </source>
</evidence>
<sequence>MGIYFFGKTQRSKYRQLIAEERAKDAAAARLTCHDRRRWALALADILFIRNQLPHNVTTLDLQLSEVKRQQLSEQLLKELGIADNASDEYRREHVERSLRLWISGVGQAPAAFYEEMATRGQVRDAIAFDCMRTAFLVRCMAGLGWCNHNDAWLILLLNAQRAQDSFVSWQDYGAAYARARHIWLELMQTPPQMMDRAALEIKEYLARQDNNWNRCPWQEYKIFVLEQQ</sequence>
<dbReference type="EMBL" id="CP007044">
    <property type="protein sequence ID" value="AHG20356.2"/>
    <property type="molecule type" value="Genomic_DNA"/>
</dbReference>
<name>W0L9C0_9GAMM</name>
<dbReference type="AlphaFoldDB" id="W0L9C0"/>
<dbReference type="Pfam" id="PF06889">
    <property type="entry name" value="DUF1266"/>
    <property type="match status" value="1"/>
</dbReference>
<dbReference type="KEGG" id="sfo:Z042_12475"/>
<keyword evidence="3" id="KW-1185">Reference proteome</keyword>
<feature type="domain" description="DUF1266" evidence="1">
    <location>
        <begin position="71"/>
        <end position="218"/>
    </location>
</feature>
<evidence type="ECO:0000313" key="3">
    <source>
        <dbReference type="Proteomes" id="UP000019030"/>
    </source>
</evidence>